<dbReference type="Proteomes" id="UP000230069">
    <property type="component" value="Unassembled WGS sequence"/>
</dbReference>
<keyword evidence="4" id="KW-1185">Reference proteome</keyword>
<dbReference type="Pfam" id="PF00646">
    <property type="entry name" value="F-box"/>
    <property type="match status" value="1"/>
</dbReference>
<feature type="domain" description="F-box" evidence="1">
    <location>
        <begin position="11"/>
        <end position="45"/>
    </location>
</feature>
<reference evidence="3 4" key="1">
    <citation type="submission" date="2017-09" db="EMBL/GenBank/DDBJ databases">
        <title>WGS assembly of Aquilegia coerulea Goldsmith.</title>
        <authorList>
            <person name="Hodges S."/>
            <person name="Kramer E."/>
            <person name="Nordborg M."/>
            <person name="Tomkins J."/>
            <person name="Borevitz J."/>
            <person name="Derieg N."/>
            <person name="Yan J."/>
            <person name="Mihaltcheva S."/>
            <person name="Hayes R.D."/>
            <person name="Rokhsar D."/>
        </authorList>
    </citation>
    <scope>NUCLEOTIDE SEQUENCE [LARGE SCALE GENOMIC DNA]</scope>
    <source>
        <strain evidence="4">cv. Goldsmith</strain>
    </source>
</reference>
<organism evidence="3 4">
    <name type="scientific">Aquilegia coerulea</name>
    <name type="common">Rocky mountain columbine</name>
    <dbReference type="NCBI Taxonomy" id="218851"/>
    <lineage>
        <taxon>Eukaryota</taxon>
        <taxon>Viridiplantae</taxon>
        <taxon>Streptophyta</taxon>
        <taxon>Embryophyta</taxon>
        <taxon>Tracheophyta</taxon>
        <taxon>Spermatophyta</taxon>
        <taxon>Magnoliopsida</taxon>
        <taxon>Ranunculales</taxon>
        <taxon>Ranunculaceae</taxon>
        <taxon>Thalictroideae</taxon>
        <taxon>Aquilegia</taxon>
    </lineage>
</organism>
<dbReference type="InterPro" id="IPR001810">
    <property type="entry name" value="F-box_dom"/>
</dbReference>
<name>A0A2G5CQR6_AQUCA</name>
<evidence type="ECO:0000313" key="4">
    <source>
        <dbReference type="Proteomes" id="UP000230069"/>
    </source>
</evidence>
<dbReference type="STRING" id="218851.A0A2G5CQR6"/>
<evidence type="ECO:0000259" key="1">
    <source>
        <dbReference type="Pfam" id="PF00646"/>
    </source>
</evidence>
<dbReference type="SUPFAM" id="SSF81383">
    <property type="entry name" value="F-box domain"/>
    <property type="match status" value="1"/>
</dbReference>
<gene>
    <name evidence="3" type="ORF">AQUCO_04000012v1</name>
</gene>
<dbReference type="EMBL" id="KZ305057">
    <property type="protein sequence ID" value="PIA33651.1"/>
    <property type="molecule type" value="Genomic_DNA"/>
</dbReference>
<feature type="domain" description="KIB1-4 beta-propeller" evidence="2">
    <location>
        <begin position="95"/>
        <end position="369"/>
    </location>
</feature>
<evidence type="ECO:0000259" key="2">
    <source>
        <dbReference type="Pfam" id="PF03478"/>
    </source>
</evidence>
<dbReference type="Gene3D" id="1.20.1280.50">
    <property type="match status" value="1"/>
</dbReference>
<dbReference type="Pfam" id="PF03478">
    <property type="entry name" value="Beta-prop_KIB1-4"/>
    <property type="match status" value="1"/>
</dbReference>
<accession>A0A2G5CQR6</accession>
<dbReference type="OrthoDB" id="642536at2759"/>
<dbReference type="AlphaFoldDB" id="A0A2G5CQR6"/>
<protein>
    <submittedName>
        <fullName evidence="3">Uncharacterized protein</fullName>
    </submittedName>
</protein>
<evidence type="ECO:0000313" key="3">
    <source>
        <dbReference type="EMBL" id="PIA33651.1"/>
    </source>
</evidence>
<dbReference type="InParanoid" id="A0A2G5CQR6"/>
<dbReference type="PANTHER" id="PTHR44259">
    <property type="entry name" value="OS07G0183000 PROTEIN-RELATED"/>
    <property type="match status" value="1"/>
</dbReference>
<dbReference type="FunCoup" id="A0A2G5CQR6">
    <property type="interactions" value="271"/>
</dbReference>
<sequence length="400" mass="45500">MGGGGGGGVDWSEIPEDILLSVVNRLHTVTDYFHLSEVCKPWRTINTCSPHNYLIPQPPFLMLAEPKMKMEEKEGHDAAIHRAIGRRGFVVLNNKDKMSELDLPELYERRCVGSTGNWLITVNKEQEVHILNPFTRTQFQLPSQSTLPNQLVGDFTQEDLRDCFLRRAILCCPPKSTDLNFELDSVVAITAYGASRKLAIARLGDESWTPIKNTIPADFCVDDVIFFKDRFYFVNRDGMVAYYDISCSPLVATHVSGEFITDRYVNKYYLVEWLGELLLVLKYCLIKEEEPYYKTQEFQVCKFNFDNEKWEDVKSLGRHALFLGFNTSVSLLASDSSTFRGDCIYFTDDNISEYIGNGIEGGNDMGVYDLDDGTIKPYYAGISTSLYSPPLWIIPNSLHQ</sequence>
<dbReference type="InterPro" id="IPR050942">
    <property type="entry name" value="F-box_BR-signaling"/>
</dbReference>
<dbReference type="PANTHER" id="PTHR44259:SF114">
    <property type="entry name" value="OS06G0707300 PROTEIN"/>
    <property type="match status" value="1"/>
</dbReference>
<dbReference type="InterPro" id="IPR005174">
    <property type="entry name" value="KIB1-4_b-propeller"/>
</dbReference>
<proteinExistence type="predicted"/>
<dbReference type="InterPro" id="IPR036047">
    <property type="entry name" value="F-box-like_dom_sf"/>
</dbReference>